<dbReference type="RefSeq" id="WP_011183515.1">
    <property type="nucleotide sequence ID" value="NC_006055.1"/>
</dbReference>
<dbReference type="Pfam" id="PF01418">
    <property type="entry name" value="HTH_6"/>
    <property type="match status" value="1"/>
</dbReference>
<dbReference type="InterPro" id="IPR036388">
    <property type="entry name" value="WH-like_DNA-bd_sf"/>
</dbReference>
<dbReference type="InterPro" id="IPR047640">
    <property type="entry name" value="RpiR-like"/>
</dbReference>
<dbReference type="PROSITE" id="PS51071">
    <property type="entry name" value="HTH_RPIR"/>
    <property type="match status" value="1"/>
</dbReference>
<dbReference type="Proteomes" id="UP000006647">
    <property type="component" value="Chromosome"/>
</dbReference>
<dbReference type="KEGG" id="mfl:Mfl618"/>
<dbReference type="AlphaFoldDB" id="Q6F0J8"/>
<name>Q6F0J8_MESFL</name>
<dbReference type="PATRIC" id="fig|265311.5.peg.621"/>
<dbReference type="eggNOG" id="COG1737">
    <property type="taxonomic scope" value="Bacteria"/>
</dbReference>
<feature type="domain" description="HTH rpiR-type" evidence="1">
    <location>
        <begin position="1"/>
        <end position="78"/>
    </location>
</feature>
<proteinExistence type="predicted"/>
<dbReference type="PaxDb" id="265311-Mfl618"/>
<dbReference type="PANTHER" id="PTHR30514:SF1">
    <property type="entry name" value="HTH-TYPE TRANSCRIPTIONAL REGULATOR HEXR-RELATED"/>
    <property type="match status" value="1"/>
</dbReference>
<dbReference type="InterPro" id="IPR009057">
    <property type="entry name" value="Homeodomain-like_sf"/>
</dbReference>
<dbReference type="STRING" id="265311.Mfl618"/>
<protein>
    <submittedName>
        <fullName evidence="2">Transcriptional regulator</fullName>
    </submittedName>
</protein>
<dbReference type="GeneID" id="2898278"/>
<dbReference type="SUPFAM" id="SSF46689">
    <property type="entry name" value="Homeodomain-like"/>
    <property type="match status" value="1"/>
</dbReference>
<dbReference type="PANTHER" id="PTHR30514">
    <property type="entry name" value="GLUCOKINASE"/>
    <property type="match status" value="1"/>
</dbReference>
<evidence type="ECO:0000313" key="3">
    <source>
        <dbReference type="Proteomes" id="UP000006647"/>
    </source>
</evidence>
<dbReference type="EnsemblBacteria" id="AAT75975">
    <property type="protein sequence ID" value="AAT75975"/>
    <property type="gene ID" value="Mfl618"/>
</dbReference>
<dbReference type="OrthoDB" id="388934at2"/>
<keyword evidence="3" id="KW-1185">Reference proteome</keyword>
<dbReference type="InterPro" id="IPR000281">
    <property type="entry name" value="HTH_RpiR"/>
</dbReference>
<dbReference type="GO" id="GO:0003700">
    <property type="term" value="F:DNA-binding transcription factor activity"/>
    <property type="evidence" value="ECO:0007669"/>
    <property type="project" value="InterPro"/>
</dbReference>
<gene>
    <name evidence="2" type="ordered locus">Mfl618</name>
</gene>
<organism evidence="2 3">
    <name type="scientific">Mesoplasma florum (strain ATCC 33453 / NBRC 100688 / NCTC 11704 / L1)</name>
    <name type="common">Acholeplasma florum</name>
    <dbReference type="NCBI Taxonomy" id="265311"/>
    <lineage>
        <taxon>Bacteria</taxon>
        <taxon>Bacillati</taxon>
        <taxon>Mycoplasmatota</taxon>
        <taxon>Mollicutes</taxon>
        <taxon>Entomoplasmatales</taxon>
        <taxon>Entomoplasmataceae</taxon>
        <taxon>Mesoplasma</taxon>
    </lineage>
</organism>
<dbReference type="HOGENOM" id="CLU_096776_0_0_14"/>
<sequence length="247" mass="28858">MNIYEKLKTQHKNFTNTTNQIIATEILNSARQGKFLKQKELSEKSFVSESTITKFSKSLGFSGYKELVFDLKKQNKLNEINEIGNMKNFLRDINDWLISKKDTIKLIATSIAAEKNVYIYSSYQFRIASNFIYELLLEGEITPIIFETQYIFMKNIKKKKQSINIILFGGLDTESLVDQVEFEMLENFKKEKSFLITSQFSEEKLKKFNFNTICLDINHDSASFLIRNIAIQMLFIEVLNELKKLSK</sequence>
<dbReference type="GO" id="GO:0003677">
    <property type="term" value="F:DNA binding"/>
    <property type="evidence" value="ECO:0007669"/>
    <property type="project" value="InterPro"/>
</dbReference>
<dbReference type="Gene3D" id="1.10.10.10">
    <property type="entry name" value="Winged helix-like DNA-binding domain superfamily/Winged helix DNA-binding domain"/>
    <property type="match status" value="1"/>
</dbReference>
<evidence type="ECO:0000313" key="2">
    <source>
        <dbReference type="EMBL" id="AAT75975.1"/>
    </source>
</evidence>
<accession>Q6F0J8</accession>
<reference evidence="2 3" key="1">
    <citation type="submission" date="2004-06" db="EMBL/GenBank/DDBJ databases">
        <authorList>
            <person name="Birren B.W."/>
            <person name="Stange-Thomann N."/>
            <person name="Hafez N."/>
            <person name="DeCaprio D."/>
            <person name="Fisher S."/>
            <person name="Butler J."/>
            <person name="Elkins T."/>
            <person name="Kodira C.D."/>
            <person name="Major J."/>
            <person name="Wang S."/>
            <person name="Nicol R."/>
            <person name="Nusbaum C."/>
        </authorList>
    </citation>
    <scope>NUCLEOTIDE SEQUENCE [LARGE SCALE GENOMIC DNA]</scope>
    <source>
        <strain evidence="3">ATCC 33453 / NBRC 100688 / NCTC 11704 / L1</strain>
    </source>
</reference>
<evidence type="ECO:0000259" key="1">
    <source>
        <dbReference type="PROSITE" id="PS51071"/>
    </source>
</evidence>
<dbReference type="EMBL" id="AE017263">
    <property type="protein sequence ID" value="AAT75975.1"/>
    <property type="molecule type" value="Genomic_DNA"/>
</dbReference>
<dbReference type="GO" id="GO:0097367">
    <property type="term" value="F:carbohydrate derivative binding"/>
    <property type="evidence" value="ECO:0007669"/>
    <property type="project" value="InterPro"/>
</dbReference>